<dbReference type="Pfam" id="PF04998">
    <property type="entry name" value="RNA_pol_Rpb1_5"/>
    <property type="match status" value="1"/>
</dbReference>
<feature type="binding site" evidence="9">
    <location>
        <position position="59"/>
    </location>
    <ligand>
        <name>Zn(2+)</name>
        <dbReference type="ChEBI" id="CHEBI:29105"/>
        <label>1</label>
    </ligand>
</feature>
<comment type="function">
    <text evidence="1 9 10">DNA-dependent RNA polymerase catalyzes the transcription of DNA into RNA using the four ribonucleoside triphosphates as substrates.</text>
</comment>
<dbReference type="Gene3D" id="2.40.50.100">
    <property type="match status" value="1"/>
</dbReference>
<dbReference type="InterPro" id="IPR007081">
    <property type="entry name" value="RNA_pol_Rpb1_5"/>
</dbReference>
<keyword evidence="4 9" id="KW-0808">Transferase</keyword>
<keyword evidence="9" id="KW-0460">Magnesium</keyword>
<dbReference type="GO" id="GO:0000428">
    <property type="term" value="C:DNA-directed RNA polymerase complex"/>
    <property type="evidence" value="ECO:0007669"/>
    <property type="project" value="UniProtKB-KW"/>
</dbReference>
<feature type="binding site" evidence="9">
    <location>
        <position position="919"/>
    </location>
    <ligand>
        <name>Zn(2+)</name>
        <dbReference type="ChEBI" id="CHEBI:29105"/>
        <label>2</label>
    </ligand>
</feature>
<dbReference type="OrthoDB" id="9815296at2"/>
<dbReference type="InterPro" id="IPR007066">
    <property type="entry name" value="RNA_pol_Rpb1_3"/>
</dbReference>
<evidence type="ECO:0000256" key="4">
    <source>
        <dbReference type="ARBA" id="ARBA00022679"/>
    </source>
</evidence>
<dbReference type="InterPro" id="IPR000722">
    <property type="entry name" value="RNA_pol_asu"/>
</dbReference>
<dbReference type="InterPro" id="IPR012754">
    <property type="entry name" value="DNA-dir_RpoC_beta_prime_bact"/>
</dbReference>
<dbReference type="NCBIfam" id="TIGR02386">
    <property type="entry name" value="rpoC_TIGR"/>
    <property type="match status" value="1"/>
</dbReference>
<dbReference type="AlphaFoldDB" id="A0A1H6I106"/>
<dbReference type="Gene3D" id="1.10.274.100">
    <property type="entry name" value="RNA polymerase Rpb1, domain 3"/>
    <property type="match status" value="2"/>
</dbReference>
<dbReference type="InterPro" id="IPR042102">
    <property type="entry name" value="RNA_pol_Rpb1_3_sf"/>
</dbReference>
<dbReference type="InterPro" id="IPR007080">
    <property type="entry name" value="RNA_pol_Rpb1_1"/>
</dbReference>
<evidence type="ECO:0000259" key="11">
    <source>
        <dbReference type="SMART" id="SM00663"/>
    </source>
</evidence>
<feature type="binding site" evidence="9">
    <location>
        <position position="501"/>
    </location>
    <ligand>
        <name>Mg(2+)</name>
        <dbReference type="ChEBI" id="CHEBI:18420"/>
    </ligand>
</feature>
<comment type="catalytic activity">
    <reaction evidence="8 9 10">
        <text>RNA(n) + a ribonucleoside 5'-triphosphate = RNA(n+1) + diphosphate</text>
        <dbReference type="Rhea" id="RHEA:21248"/>
        <dbReference type="Rhea" id="RHEA-COMP:14527"/>
        <dbReference type="Rhea" id="RHEA-COMP:17342"/>
        <dbReference type="ChEBI" id="CHEBI:33019"/>
        <dbReference type="ChEBI" id="CHEBI:61557"/>
        <dbReference type="ChEBI" id="CHEBI:140395"/>
        <dbReference type="EC" id="2.7.7.6"/>
    </reaction>
</comment>
<dbReference type="GO" id="GO:0003677">
    <property type="term" value="F:DNA binding"/>
    <property type="evidence" value="ECO:0007669"/>
    <property type="project" value="UniProtKB-UniRule"/>
</dbReference>
<keyword evidence="3 9" id="KW-0240">DNA-directed RNA polymerase</keyword>
<dbReference type="Proteomes" id="UP000183190">
    <property type="component" value="Unassembled WGS sequence"/>
</dbReference>
<dbReference type="InterPro" id="IPR045867">
    <property type="entry name" value="DNA-dir_RpoC_beta_prime"/>
</dbReference>
<dbReference type="PANTHER" id="PTHR19376">
    <property type="entry name" value="DNA-DIRECTED RNA POLYMERASE"/>
    <property type="match status" value="1"/>
</dbReference>
<keyword evidence="7 9" id="KW-0804">Transcription</keyword>
<dbReference type="CDD" id="cd01609">
    <property type="entry name" value="RNAP_beta'_N"/>
    <property type="match status" value="1"/>
</dbReference>
<sequence length="1240" mass="138774">MEFTTFESIKIGLASPEQIRSWSYGAVERPETINYRTQKPERDGLFCERIFGPTKDWECHCGKFKKIRFKGKICDRCGVEVTRARVRRERMGHIELAAPVSHIWYFKGTPSRIGQVLEVSQKRLEEVLYFTKYIVTDPGNTELIKKQLLSEKEYLSYLEKYGDDFKAEMGAEAIRKLLNEYDPARYDTHKQRLIEMGKVSLGGKKIECFNKPTECECEECQKFRELEDIDWRNNLEIVADDLKAELVGLPSGQKKVKLLKRLQIIEAFRLSGNKPEWMILSVVPVIPPDIRPMIMLDGGRYATSDLNDLYRRVINRNNRLKRMLELDAPDIIVRNEKRMLQEAVDALIDNGRHGRPVTGPSNRALKSLSDMLKGKQGRFRQNLLGKRVDYSGRSVIVVGPELKMYQCGLPKEMALELFKPFVLKRLVDKKAIANIKSARKLIERADNKVWDALEDVIKDHPVMLNRAPTLHRLGIQAFEPILVEGRAIKLHPLVCSAFNADFDGDQMAVHLPLSAEAQAEARFLMLAANNLLKPSDGKPVAVPSQDMVLGSYYLTMDKPGEPGEGKVFRDVNEALMAYNEHDVSLHANIKVKITKDIGDKKVSKIIDATVGRLIFNENIPQNLGYVDRTNSDKQFDLEVAFLVGKKQLSDIIERCIKIHGTTTTSEVLDRIKALGYKYSTRAALTVAVCDASIPPQKKTILAEADAEVAEITSEYEYGYISEQEKSKKIIALWTDTNDRVTAALKANFDRYNPIWMMADSGARGSISQIRQLAGMRGLIANTSGGVIEIPIRANYREGLNILEYFIASRGARKGLADTALRTADSGYLTRRLVDVSQDVIIREEDCGTTDGIEVFEIKNGNEVVEPFDERLVGRFLAEDLRDESGELIVSRNKLINDADAKKIVDSGIERIKIRSVLTCKSRTGVCAKCYGANLAFNNIVSVGEAVGVIAAQSIGEPGTQLTMRTFHTGGVASADAEDITQGLPRVEELFESRRPKGAAILSRISGKIHIEEIKTTRNIIVSNDETGESESYMIPYNLKIRVQEGESIEKGTRLTEGNIYPADILNILGTQAVQNYIINEVQKVYRLQGVDINDKHIEVIVRQMLRKIKVEETGSSYLLPGTLVDSKEIDVINEELQARIDAGEYDVQLVKTSPVLQGITKASSNSDSFMSAASFQETTKALTDAAIRGKSDRLLGLKENVIIGKLIPAGTGMECYRNVEVVKNEGYGEHNTAAPIANQI</sequence>
<dbReference type="InterPro" id="IPR044893">
    <property type="entry name" value="RNA_pol_Rpb1_clamp_domain"/>
</dbReference>
<dbReference type="GO" id="GO:0003899">
    <property type="term" value="F:DNA-directed RNA polymerase activity"/>
    <property type="evidence" value="ECO:0007669"/>
    <property type="project" value="UniProtKB-UniRule"/>
</dbReference>
<evidence type="ECO:0000256" key="10">
    <source>
        <dbReference type="RuleBase" id="RU004279"/>
    </source>
</evidence>
<evidence type="ECO:0000256" key="7">
    <source>
        <dbReference type="ARBA" id="ARBA00023163"/>
    </source>
</evidence>
<keyword evidence="6 9" id="KW-0479">Metal-binding</keyword>
<evidence type="ECO:0000256" key="8">
    <source>
        <dbReference type="ARBA" id="ARBA00048552"/>
    </source>
</evidence>
<evidence type="ECO:0000313" key="13">
    <source>
        <dbReference type="Proteomes" id="UP000183190"/>
    </source>
</evidence>
<accession>A0A1H6I106</accession>
<dbReference type="Pfam" id="PF04997">
    <property type="entry name" value="RNA_pol_Rpb1_1"/>
    <property type="match status" value="1"/>
</dbReference>
<dbReference type="InterPro" id="IPR038120">
    <property type="entry name" value="Rpb1_funnel_sf"/>
</dbReference>
<dbReference type="SMART" id="SM00663">
    <property type="entry name" value="RPOLA_N"/>
    <property type="match status" value="1"/>
</dbReference>
<evidence type="ECO:0000313" key="12">
    <source>
        <dbReference type="EMBL" id="SEH42146.1"/>
    </source>
</evidence>
<feature type="binding site" evidence="9">
    <location>
        <position position="929"/>
    </location>
    <ligand>
        <name>Zn(2+)</name>
        <dbReference type="ChEBI" id="CHEBI:29105"/>
        <label>2</label>
    </ligand>
</feature>
<comment type="cofactor">
    <cofactor evidence="9">
        <name>Mg(2+)</name>
        <dbReference type="ChEBI" id="CHEBI:18420"/>
    </cofactor>
    <text evidence="9">Binds 1 Mg(2+) ion per subunit.</text>
</comment>
<dbReference type="RefSeq" id="WP_074714375.1">
    <property type="nucleotide sequence ID" value="NZ_FNWV01000001.1"/>
</dbReference>
<reference evidence="12 13" key="1">
    <citation type="submission" date="2016-10" db="EMBL/GenBank/DDBJ databases">
        <authorList>
            <person name="de Groot N.N."/>
        </authorList>
    </citation>
    <scope>NUCLEOTIDE SEQUENCE [LARGE SCALE GENOMIC DNA]</scope>
    <source>
        <strain evidence="12 13">YAD2003</strain>
    </source>
</reference>
<proteinExistence type="inferred from homology"/>
<dbReference type="GO" id="GO:0000287">
    <property type="term" value="F:magnesium ion binding"/>
    <property type="evidence" value="ECO:0007669"/>
    <property type="project" value="UniProtKB-UniRule"/>
</dbReference>
<comment type="cofactor">
    <cofactor evidence="9">
        <name>Zn(2+)</name>
        <dbReference type="ChEBI" id="CHEBI:29105"/>
    </cofactor>
    <text evidence="9">Binds 2 Zn(2+) ions per subunit.</text>
</comment>
<feature type="binding site" evidence="9">
    <location>
        <position position="61"/>
    </location>
    <ligand>
        <name>Zn(2+)</name>
        <dbReference type="ChEBI" id="CHEBI:29105"/>
        <label>1</label>
    </ligand>
</feature>
<evidence type="ECO:0000256" key="9">
    <source>
        <dbReference type="HAMAP-Rule" id="MF_01322"/>
    </source>
</evidence>
<evidence type="ECO:0000256" key="3">
    <source>
        <dbReference type="ARBA" id="ARBA00022478"/>
    </source>
</evidence>
<dbReference type="InterPro" id="IPR006592">
    <property type="entry name" value="RNA_pol_N"/>
</dbReference>
<keyword evidence="5 9" id="KW-0548">Nucleotidyltransferase</keyword>
<feature type="binding site" evidence="9">
    <location>
        <position position="74"/>
    </location>
    <ligand>
        <name>Zn(2+)</name>
        <dbReference type="ChEBI" id="CHEBI:29105"/>
        <label>1</label>
    </ligand>
</feature>
<dbReference type="Gene3D" id="1.10.132.30">
    <property type="match status" value="1"/>
</dbReference>
<dbReference type="PANTHER" id="PTHR19376:SF54">
    <property type="entry name" value="DNA-DIRECTED RNA POLYMERASE SUBUNIT BETA"/>
    <property type="match status" value="1"/>
</dbReference>
<feature type="binding site" evidence="9">
    <location>
        <position position="77"/>
    </location>
    <ligand>
        <name>Zn(2+)</name>
        <dbReference type="ChEBI" id="CHEBI:29105"/>
        <label>1</label>
    </ligand>
</feature>
<evidence type="ECO:0000256" key="6">
    <source>
        <dbReference type="ARBA" id="ARBA00022723"/>
    </source>
</evidence>
<feature type="binding site" evidence="9">
    <location>
        <position position="926"/>
    </location>
    <ligand>
        <name>Zn(2+)</name>
        <dbReference type="ChEBI" id="CHEBI:29105"/>
        <label>2</label>
    </ligand>
</feature>
<dbReference type="CDD" id="cd02655">
    <property type="entry name" value="RNAP_beta'_C"/>
    <property type="match status" value="1"/>
</dbReference>
<dbReference type="Gene3D" id="1.10.40.90">
    <property type="match status" value="1"/>
</dbReference>
<dbReference type="GO" id="GO:0008270">
    <property type="term" value="F:zinc ion binding"/>
    <property type="evidence" value="ECO:0007669"/>
    <property type="project" value="UniProtKB-UniRule"/>
</dbReference>
<feature type="binding site" evidence="9">
    <location>
        <position position="846"/>
    </location>
    <ligand>
        <name>Zn(2+)</name>
        <dbReference type="ChEBI" id="CHEBI:29105"/>
        <label>2</label>
    </ligand>
</feature>
<dbReference type="Gene3D" id="1.10.1790.20">
    <property type="match status" value="1"/>
</dbReference>
<feature type="binding site" evidence="9">
    <location>
        <position position="505"/>
    </location>
    <ligand>
        <name>Mg(2+)</name>
        <dbReference type="ChEBI" id="CHEBI:18420"/>
    </ligand>
</feature>
<dbReference type="GO" id="GO:0006351">
    <property type="term" value="P:DNA-templated transcription"/>
    <property type="evidence" value="ECO:0007669"/>
    <property type="project" value="UniProtKB-UniRule"/>
</dbReference>
<feature type="binding site" evidence="9">
    <location>
        <position position="503"/>
    </location>
    <ligand>
        <name>Mg(2+)</name>
        <dbReference type="ChEBI" id="CHEBI:18420"/>
    </ligand>
</feature>
<dbReference type="SUPFAM" id="SSF64484">
    <property type="entry name" value="beta and beta-prime subunits of DNA dependent RNA-polymerase"/>
    <property type="match status" value="1"/>
</dbReference>
<dbReference type="Pfam" id="PF04983">
    <property type="entry name" value="RNA_pol_Rpb1_3"/>
    <property type="match status" value="1"/>
</dbReference>
<evidence type="ECO:0000256" key="2">
    <source>
        <dbReference type="ARBA" id="ARBA00006460"/>
    </source>
</evidence>
<dbReference type="InterPro" id="IPR007083">
    <property type="entry name" value="RNA_pol_Rpb1_4"/>
</dbReference>
<comment type="subunit">
    <text evidence="9">The RNAP catalytic core consists of 2 alpha, 1 beta, 1 beta' and 1 omega subunit. When a sigma factor is associated with the core the holoenzyme is formed, which can initiate transcription.</text>
</comment>
<dbReference type="EMBL" id="FNWV01000001">
    <property type="protein sequence ID" value="SEH42146.1"/>
    <property type="molecule type" value="Genomic_DNA"/>
</dbReference>
<dbReference type="Gene3D" id="4.10.860.120">
    <property type="entry name" value="RNA polymerase II, clamp domain"/>
    <property type="match status" value="1"/>
</dbReference>
<name>A0A1H6I106_RUMFL</name>
<evidence type="ECO:0000256" key="5">
    <source>
        <dbReference type="ARBA" id="ARBA00022695"/>
    </source>
</evidence>
<gene>
    <name evidence="9" type="primary">rpoC</name>
    <name evidence="12" type="ORF">SAMN02910265_00577</name>
</gene>
<organism evidence="12 13">
    <name type="scientific">Ruminococcus flavefaciens</name>
    <dbReference type="NCBI Taxonomy" id="1265"/>
    <lineage>
        <taxon>Bacteria</taxon>
        <taxon>Bacillati</taxon>
        <taxon>Bacillota</taxon>
        <taxon>Clostridia</taxon>
        <taxon>Eubacteriales</taxon>
        <taxon>Oscillospiraceae</taxon>
        <taxon>Ruminococcus</taxon>
    </lineage>
</organism>
<protein>
    <recommendedName>
        <fullName evidence="9">DNA-directed RNA polymerase subunit beta'</fullName>
        <shortName evidence="9">RNAP subunit beta'</shortName>
        <ecNumber evidence="9">2.7.7.6</ecNumber>
    </recommendedName>
    <alternativeName>
        <fullName evidence="9">RNA polymerase subunit beta'</fullName>
    </alternativeName>
    <alternativeName>
        <fullName evidence="9">Transcriptase subunit beta'</fullName>
    </alternativeName>
</protein>
<dbReference type="HAMAP" id="MF_01322">
    <property type="entry name" value="RNApol_bact_RpoC"/>
    <property type="match status" value="1"/>
</dbReference>
<dbReference type="Pfam" id="PF05000">
    <property type="entry name" value="RNA_pol_Rpb1_4"/>
    <property type="match status" value="1"/>
</dbReference>
<keyword evidence="9" id="KW-0862">Zinc</keyword>
<dbReference type="Gene3D" id="1.10.150.390">
    <property type="match status" value="1"/>
</dbReference>
<dbReference type="Gene3D" id="2.40.40.20">
    <property type="match status" value="1"/>
</dbReference>
<comment type="similarity">
    <text evidence="2 9 10">Belongs to the RNA polymerase beta' chain family.</text>
</comment>
<feature type="domain" description="RNA polymerase N-terminal" evidence="11">
    <location>
        <begin position="276"/>
        <end position="555"/>
    </location>
</feature>
<dbReference type="EC" id="2.7.7.6" evidence="9"/>
<evidence type="ECO:0000256" key="1">
    <source>
        <dbReference type="ARBA" id="ARBA00004026"/>
    </source>
</evidence>
<dbReference type="Pfam" id="PF00623">
    <property type="entry name" value="RNA_pol_Rpb1_2"/>
    <property type="match status" value="1"/>
</dbReference>